<gene>
    <name evidence="1" type="ORF">GP473_04000</name>
</gene>
<protein>
    <submittedName>
        <fullName evidence="1">Copper transporter</fullName>
    </submittedName>
</protein>
<dbReference type="KEGG" id="cans:GP473_04000"/>
<proteinExistence type="predicted"/>
<evidence type="ECO:0000313" key="1">
    <source>
        <dbReference type="EMBL" id="QNH95951.1"/>
    </source>
</evidence>
<reference evidence="1 2" key="1">
    <citation type="submission" date="2019-12" db="EMBL/GenBank/DDBJ databases">
        <title>Corynebacterium sp. nov., isolated from feces of the Anser Albifrons in China.</title>
        <authorList>
            <person name="Liu Q."/>
        </authorList>
    </citation>
    <scope>NUCLEOTIDE SEQUENCE [LARGE SCALE GENOMIC DNA]</scope>
    <source>
        <strain evidence="1 2">23H37-10</strain>
    </source>
</reference>
<dbReference type="Proteomes" id="UP000515275">
    <property type="component" value="Chromosome"/>
</dbReference>
<organism evidence="1 2">
    <name type="scientific">Corynebacterium anserum</name>
    <dbReference type="NCBI Taxonomy" id="2684406"/>
    <lineage>
        <taxon>Bacteria</taxon>
        <taxon>Bacillati</taxon>
        <taxon>Actinomycetota</taxon>
        <taxon>Actinomycetes</taxon>
        <taxon>Mycobacteriales</taxon>
        <taxon>Corynebacteriaceae</taxon>
        <taxon>Corynebacterium</taxon>
    </lineage>
</organism>
<evidence type="ECO:0000313" key="2">
    <source>
        <dbReference type="Proteomes" id="UP000515275"/>
    </source>
</evidence>
<keyword evidence="2" id="KW-1185">Reference proteome</keyword>
<dbReference type="RefSeq" id="WP_185769700.1">
    <property type="nucleotide sequence ID" value="NZ_CP046883.1"/>
</dbReference>
<dbReference type="GO" id="GO:0055070">
    <property type="term" value="P:copper ion homeostasis"/>
    <property type="evidence" value="ECO:0007669"/>
    <property type="project" value="InterPro"/>
</dbReference>
<name>A0A7G7YN81_9CORY</name>
<accession>A0A7G7YN81</accession>
<dbReference type="EMBL" id="CP046883">
    <property type="protein sequence ID" value="QNH95951.1"/>
    <property type="molecule type" value="Genomic_DNA"/>
</dbReference>
<dbReference type="GO" id="GO:0016020">
    <property type="term" value="C:membrane"/>
    <property type="evidence" value="ECO:0007669"/>
    <property type="project" value="InterPro"/>
</dbReference>
<dbReference type="AlphaFoldDB" id="A0A7G7YN81"/>
<dbReference type="InterPro" id="IPR021522">
    <property type="entry name" value="MctB"/>
</dbReference>
<sequence>MSRGSSGKVIAGLGLGIALGTAFGFYALAPNVEGGPAGSNYQTENQLQAERHARQAAEGNNAVSDAVLSEVSGDIVKNELKSLSVVIFTTPDANADFVRDIQSLIKAAGGNLSGTVQLTEKVLNTDSGDQVKSLAANSLPTGVKLDEENRTPGMHAGQLIGGALHTGDKEVADSDRAVALGALENADLLAYQGKPPAAADLALIVSGSEDNDYATSFLADFAKGLDSKMAGVVVAGDYESAEQNGAVAKIRDNHDAAGNLSTVDNVDTEAGRITVIRALREQKDDRAGHYGSASNATKETVE</sequence>
<dbReference type="Pfam" id="PF11382">
    <property type="entry name" value="MctB"/>
    <property type="match status" value="1"/>
</dbReference>